<reference evidence="4 5" key="1">
    <citation type="submission" date="2016-10" db="EMBL/GenBank/DDBJ databases">
        <authorList>
            <person name="de Groot N.N."/>
        </authorList>
    </citation>
    <scope>NUCLEOTIDE SEQUENCE [LARGE SCALE GENOMIC DNA]</scope>
    <source>
        <strain evidence="4 5">ATCC 700224</strain>
    </source>
</reference>
<organism evidence="4 5">
    <name type="scientific">Rhodospira trueperi</name>
    <dbReference type="NCBI Taxonomy" id="69960"/>
    <lineage>
        <taxon>Bacteria</taxon>
        <taxon>Pseudomonadati</taxon>
        <taxon>Pseudomonadota</taxon>
        <taxon>Alphaproteobacteria</taxon>
        <taxon>Rhodospirillales</taxon>
        <taxon>Rhodospirillaceae</taxon>
        <taxon>Rhodospira</taxon>
    </lineage>
</organism>
<dbReference type="Gene3D" id="1.10.260.40">
    <property type="entry name" value="lambda repressor-like DNA-binding domains"/>
    <property type="match status" value="1"/>
</dbReference>
<dbReference type="PANTHER" id="PTHR34475:SF1">
    <property type="entry name" value="CYTOSKELETON PROTEIN RODZ"/>
    <property type="match status" value="1"/>
</dbReference>
<dbReference type="Pfam" id="PF13413">
    <property type="entry name" value="HTH_25"/>
    <property type="match status" value="1"/>
</dbReference>
<evidence type="ECO:0000256" key="2">
    <source>
        <dbReference type="SAM" id="Phobius"/>
    </source>
</evidence>
<feature type="compositionally biased region" description="Low complexity" evidence="1">
    <location>
        <begin position="327"/>
        <end position="337"/>
    </location>
</feature>
<feature type="compositionally biased region" description="Acidic residues" evidence="1">
    <location>
        <begin position="302"/>
        <end position="314"/>
    </location>
</feature>
<feature type="transmembrane region" description="Helical" evidence="2">
    <location>
        <begin position="116"/>
        <end position="135"/>
    </location>
</feature>
<proteinExistence type="predicted"/>
<dbReference type="InterPro" id="IPR025194">
    <property type="entry name" value="RodZ-like_C"/>
</dbReference>
<evidence type="ECO:0000313" key="4">
    <source>
        <dbReference type="EMBL" id="SDD92123.1"/>
    </source>
</evidence>
<keyword evidence="2" id="KW-0472">Membrane</keyword>
<keyword evidence="5" id="KW-1185">Reference proteome</keyword>
<dbReference type="GO" id="GO:0003677">
    <property type="term" value="F:DNA binding"/>
    <property type="evidence" value="ECO:0007669"/>
    <property type="project" value="InterPro"/>
</dbReference>
<feature type="region of interest" description="Disordered" evidence="1">
    <location>
        <begin position="181"/>
        <end position="433"/>
    </location>
</feature>
<dbReference type="InterPro" id="IPR050400">
    <property type="entry name" value="Bact_Cytoskel_RodZ"/>
</dbReference>
<gene>
    <name evidence="4" type="ORF">SAMN05421720_10278</name>
</gene>
<feature type="compositionally biased region" description="Low complexity" evidence="1">
    <location>
        <begin position="261"/>
        <end position="283"/>
    </location>
</feature>
<dbReference type="PANTHER" id="PTHR34475">
    <property type="match status" value="1"/>
</dbReference>
<evidence type="ECO:0000259" key="3">
    <source>
        <dbReference type="Pfam" id="PF13464"/>
    </source>
</evidence>
<feature type="domain" description="Cytoskeleton protein RodZ-like C-terminal" evidence="3">
    <location>
        <begin position="444"/>
        <end position="505"/>
    </location>
</feature>
<dbReference type="EMBL" id="FNAP01000002">
    <property type="protein sequence ID" value="SDD92123.1"/>
    <property type="molecule type" value="Genomic_DNA"/>
</dbReference>
<protein>
    <submittedName>
        <fullName evidence="4">Protein RodZ, contains Xre-like HTH and DUF4115 domains</fullName>
    </submittedName>
</protein>
<feature type="compositionally biased region" description="Low complexity" evidence="1">
    <location>
        <begin position="231"/>
        <end position="242"/>
    </location>
</feature>
<feature type="compositionally biased region" description="Low complexity" evidence="1">
    <location>
        <begin position="351"/>
        <end position="381"/>
    </location>
</feature>
<keyword evidence="2" id="KW-1133">Transmembrane helix</keyword>
<name>A0A1G6YQ21_9PROT</name>
<dbReference type="Pfam" id="PF13464">
    <property type="entry name" value="RodZ_C"/>
    <property type="match status" value="1"/>
</dbReference>
<feature type="compositionally biased region" description="Low complexity" evidence="1">
    <location>
        <begin position="202"/>
        <end position="223"/>
    </location>
</feature>
<dbReference type="Proteomes" id="UP000199412">
    <property type="component" value="Unassembled WGS sequence"/>
</dbReference>
<dbReference type="AlphaFoldDB" id="A0A1G6YQ21"/>
<accession>A0A1G6YQ21</accession>
<feature type="compositionally biased region" description="Low complexity" evidence="1">
    <location>
        <begin position="291"/>
        <end position="301"/>
    </location>
</feature>
<dbReference type="STRING" id="69960.SAMN05421720_10278"/>
<evidence type="ECO:0000313" key="5">
    <source>
        <dbReference type="Proteomes" id="UP000199412"/>
    </source>
</evidence>
<evidence type="ECO:0000256" key="1">
    <source>
        <dbReference type="SAM" id="MobiDB-lite"/>
    </source>
</evidence>
<sequence length="521" mass="53315">MANSAERRHPGDGFIPAEHVGTLLQETRLRLGQDLRIIADDLRIKYHHLLSIEDGRFDDLPGPTYVTGFIRAYAEHLGLDAEEIVRRYKNEPQGAAGTGSLDFPASSGGGGMPAGALLLILLVVVAASYGVWYWMSVSKTSLADLLPSLPPPLVAMIYGPDAAGGSDATGHDTPDVEVAADETKTGTAEDTADETPEPAPPESDAQSADGLAALSPTPATTPEAPAPEGPAPADTADTAVSAEPPGSATASDAGEATPELQPEAGTETAETAAAEPQAGTVAEAEAEADPETAAVDAPQAMAEDDAPPASDEAETASAGEGQDDEAPAPTETTAEATPDAEPESGDDAAQPAAGETDTAATATAPEEDQTASAAPAIPETSPEAETETAADAETGAEAEPEPTPEPEPQETAEAEEEPEETVPAYVGRPAPSDVQAVTGESRIVLRANRDSWIQVRRAGELVVRRLLRRGDTYAVPGGVGYTLNTSNAGGLEVYIDGRRAPNLGPVGAARNGIILSPSRLN</sequence>
<feature type="compositionally biased region" description="Acidic residues" evidence="1">
    <location>
        <begin position="382"/>
        <end position="420"/>
    </location>
</feature>
<dbReference type="InterPro" id="IPR010982">
    <property type="entry name" value="Lambda_DNA-bd_dom_sf"/>
</dbReference>
<keyword evidence="2" id="KW-0812">Transmembrane</keyword>